<dbReference type="Pfam" id="PF13175">
    <property type="entry name" value="AAA_15"/>
    <property type="match status" value="1"/>
</dbReference>
<dbReference type="RefSeq" id="WP_013004137.1">
    <property type="nucleotide sequence ID" value="NC_013929.1"/>
</dbReference>
<dbReference type="AlphaFoldDB" id="C9ZFU0"/>
<name>C9ZFU0_STRSW</name>
<dbReference type="Pfam" id="PF13304">
    <property type="entry name" value="AAA_21"/>
    <property type="match status" value="1"/>
</dbReference>
<dbReference type="GeneID" id="24312641"/>
<keyword evidence="4" id="KW-1185">Reference proteome</keyword>
<dbReference type="PIRSF" id="PIRSF029347">
    <property type="entry name" value="RecF"/>
    <property type="match status" value="1"/>
</dbReference>
<organism evidence="3 4">
    <name type="scientific">Streptomyces scabiei (strain 87.22)</name>
    <dbReference type="NCBI Taxonomy" id="680198"/>
    <lineage>
        <taxon>Bacteria</taxon>
        <taxon>Bacillati</taxon>
        <taxon>Actinomycetota</taxon>
        <taxon>Actinomycetes</taxon>
        <taxon>Kitasatosporales</taxon>
        <taxon>Streptomycetaceae</taxon>
        <taxon>Streptomyces</taxon>
    </lineage>
</organism>
<dbReference type="HOGENOM" id="CLU_035814_1_1_11"/>
<accession>C9ZFU0</accession>
<evidence type="ECO:0000259" key="1">
    <source>
        <dbReference type="Pfam" id="PF13175"/>
    </source>
</evidence>
<dbReference type="InterPro" id="IPR041685">
    <property type="entry name" value="AAA_GajA/Old/RecF-like"/>
</dbReference>
<dbReference type="PANTHER" id="PTHR40396:SF1">
    <property type="entry name" value="ATPASE AAA-TYPE CORE DOMAIN-CONTAINING PROTEIN"/>
    <property type="match status" value="1"/>
</dbReference>
<feature type="domain" description="ATPase AAA-type core" evidence="2">
    <location>
        <begin position="246"/>
        <end position="350"/>
    </location>
</feature>
<dbReference type="Gene3D" id="3.40.50.300">
    <property type="entry name" value="P-loop containing nucleotide triphosphate hydrolases"/>
    <property type="match status" value="2"/>
</dbReference>
<gene>
    <name evidence="3" type="ordered locus">SCAB_65791</name>
</gene>
<feature type="domain" description="Endonuclease GajA/Old nuclease/RecF-like AAA" evidence="1">
    <location>
        <begin position="8"/>
        <end position="48"/>
    </location>
</feature>
<dbReference type="SUPFAM" id="SSF52540">
    <property type="entry name" value="P-loop containing nucleoside triphosphate hydrolases"/>
    <property type="match status" value="1"/>
</dbReference>
<dbReference type="PANTHER" id="PTHR40396">
    <property type="entry name" value="ATPASE-LIKE PROTEIN"/>
    <property type="match status" value="1"/>
</dbReference>
<dbReference type="GO" id="GO:0005524">
    <property type="term" value="F:ATP binding"/>
    <property type="evidence" value="ECO:0007669"/>
    <property type="project" value="InterPro"/>
</dbReference>
<dbReference type="InterPro" id="IPR014555">
    <property type="entry name" value="RecF-like"/>
</dbReference>
<evidence type="ECO:0000313" key="3">
    <source>
        <dbReference type="EMBL" id="CBG73580.1"/>
    </source>
</evidence>
<dbReference type="GO" id="GO:0016887">
    <property type="term" value="F:ATP hydrolysis activity"/>
    <property type="evidence" value="ECO:0007669"/>
    <property type="project" value="InterPro"/>
</dbReference>
<reference evidence="3 4" key="1">
    <citation type="journal article" date="2010" name="Mol. Plant Microbe Interact.">
        <title>Streptomyces scabies 87-22 contains a coronafacic acid-like biosynthetic cluster that contributes to plant-microbe interactions.</title>
        <authorList>
            <person name="Bignell D.R."/>
            <person name="Seipke R.F."/>
            <person name="Huguet-Tapia J.C."/>
            <person name="Chambers A.H."/>
            <person name="Parry R.J."/>
            <person name="Loria R."/>
        </authorList>
    </citation>
    <scope>NUCLEOTIDE SEQUENCE [LARGE SCALE GENOMIC DNA]</scope>
    <source>
        <strain evidence="3 4">87.22</strain>
    </source>
</reference>
<evidence type="ECO:0008006" key="5">
    <source>
        <dbReference type="Google" id="ProtNLM"/>
    </source>
</evidence>
<dbReference type="InterPro" id="IPR003959">
    <property type="entry name" value="ATPase_AAA_core"/>
</dbReference>
<dbReference type="KEGG" id="scb:SCAB_65791"/>
<protein>
    <recommendedName>
        <fullName evidence="5">ATPase AAA-type core domain-containing protein</fullName>
    </recommendedName>
</protein>
<dbReference type="InterPro" id="IPR027417">
    <property type="entry name" value="P-loop_NTPase"/>
</dbReference>
<dbReference type="Proteomes" id="UP000001444">
    <property type="component" value="Chromosome"/>
</dbReference>
<evidence type="ECO:0000259" key="2">
    <source>
        <dbReference type="Pfam" id="PF13304"/>
    </source>
</evidence>
<proteinExistence type="predicted"/>
<dbReference type="eggNOG" id="COG4637">
    <property type="taxonomic scope" value="Bacteria"/>
</dbReference>
<dbReference type="EMBL" id="FN554889">
    <property type="protein sequence ID" value="CBG73580.1"/>
    <property type="molecule type" value="Genomic_DNA"/>
</dbReference>
<dbReference type="STRING" id="680198.SCAB_65791"/>
<sequence>MNHRILGLTVRNFRTLTDTKLPLGPLTVMVGPNAAGKSNVLHALEFLGDVTRKGIEPALEERGGFDALAFRGGRSPMSKITIGVEGIWSDFASEEVPDGYELSVSQRRLPEPRNREHVLYRQERFAHHPRPNAESSAELTSDVCVVNHPSETGNEKVRVTVGRMVSALHQNQIIPWPDGGSSAKAVSDVRHHLSRVRVFDPDVRAARRPSAVSESGRHLKGDASNLADFLLGLQEHGDAWELLLEDIRTAVPQIRNIHMSLLPGSGLVEVELEENRLRGRTRLADASWGTVRALCMLAVIHDPEPPLLTCIEEIDHGLHPHVLSLLALRLREASTRGQFLVTTHSPVLVNDLEPEELIVCERLASGASHIPARSLEDILRVIERSEYEPMGDLWYSGALGGAL</sequence>
<evidence type="ECO:0000313" key="4">
    <source>
        <dbReference type="Proteomes" id="UP000001444"/>
    </source>
</evidence>